<dbReference type="InterPro" id="IPR004610">
    <property type="entry name" value="RecJ"/>
</dbReference>
<protein>
    <recommendedName>
        <fullName evidence="2">Single-stranded-DNA-specific exonuclease RecJ</fullName>
    </recommendedName>
</protein>
<accession>A0A1W1YCY3</accession>
<dbReference type="OrthoDB" id="9809852at2"/>
<evidence type="ECO:0000259" key="9">
    <source>
        <dbReference type="Pfam" id="PF17768"/>
    </source>
</evidence>
<dbReference type="Pfam" id="PF10141">
    <property type="entry name" value="ssDNA-exonuc_C"/>
    <property type="match status" value="1"/>
</dbReference>
<evidence type="ECO:0000256" key="2">
    <source>
        <dbReference type="ARBA" id="ARBA00019841"/>
    </source>
</evidence>
<evidence type="ECO:0000259" key="7">
    <source>
        <dbReference type="Pfam" id="PF02272"/>
    </source>
</evidence>
<feature type="domain" description="RecJ OB" evidence="9">
    <location>
        <begin position="457"/>
        <end position="562"/>
    </location>
</feature>
<dbReference type="InterPro" id="IPR038763">
    <property type="entry name" value="DHH_sf"/>
</dbReference>
<keyword evidence="11" id="KW-1185">Reference proteome</keyword>
<dbReference type="STRING" id="371602.SAMN04487984_0549"/>
<organism evidence="10 11">
    <name type="scientific">Aerococcus suis</name>
    <dbReference type="NCBI Taxonomy" id="371602"/>
    <lineage>
        <taxon>Bacteria</taxon>
        <taxon>Bacillati</taxon>
        <taxon>Bacillota</taxon>
        <taxon>Bacilli</taxon>
        <taxon>Lactobacillales</taxon>
        <taxon>Aerococcaceae</taxon>
        <taxon>Aerococcus</taxon>
    </lineage>
</organism>
<feature type="domain" description="DDH" evidence="6">
    <location>
        <begin position="84"/>
        <end position="228"/>
    </location>
</feature>
<gene>
    <name evidence="10" type="ORF">SAMN04487984_0549</name>
</gene>
<comment type="similarity">
    <text evidence="1">Belongs to the RecJ family.</text>
</comment>
<evidence type="ECO:0000256" key="3">
    <source>
        <dbReference type="ARBA" id="ARBA00022722"/>
    </source>
</evidence>
<dbReference type="NCBIfam" id="TIGR00644">
    <property type="entry name" value="recJ"/>
    <property type="match status" value="1"/>
</dbReference>
<dbReference type="PANTHER" id="PTHR30255:SF2">
    <property type="entry name" value="SINGLE-STRANDED-DNA-SPECIFIC EXONUCLEASE RECJ"/>
    <property type="match status" value="1"/>
</dbReference>
<keyword evidence="4" id="KW-0378">Hydrolase</keyword>
<dbReference type="Gene3D" id="3.90.1640.30">
    <property type="match status" value="1"/>
</dbReference>
<dbReference type="Pfam" id="PF02272">
    <property type="entry name" value="DHHA1"/>
    <property type="match status" value="1"/>
</dbReference>
<feature type="domain" description="DHHA1" evidence="7">
    <location>
        <begin position="347"/>
        <end position="431"/>
    </location>
</feature>
<evidence type="ECO:0000259" key="8">
    <source>
        <dbReference type="Pfam" id="PF10141"/>
    </source>
</evidence>
<dbReference type="AlphaFoldDB" id="A0A1W1YCY3"/>
<dbReference type="Pfam" id="PF17768">
    <property type="entry name" value="RecJ_OB"/>
    <property type="match status" value="1"/>
</dbReference>
<dbReference type="InterPro" id="IPR018779">
    <property type="entry name" value="RecJ_C"/>
</dbReference>
<dbReference type="InterPro" id="IPR003156">
    <property type="entry name" value="DHHA1_dom"/>
</dbReference>
<evidence type="ECO:0000256" key="4">
    <source>
        <dbReference type="ARBA" id="ARBA00022801"/>
    </source>
</evidence>
<dbReference type="GO" id="GO:0003676">
    <property type="term" value="F:nucleic acid binding"/>
    <property type="evidence" value="ECO:0007669"/>
    <property type="project" value="InterPro"/>
</dbReference>
<dbReference type="GO" id="GO:0006281">
    <property type="term" value="P:DNA repair"/>
    <property type="evidence" value="ECO:0007669"/>
    <property type="project" value="InterPro"/>
</dbReference>
<dbReference type="PANTHER" id="PTHR30255">
    <property type="entry name" value="SINGLE-STRANDED-DNA-SPECIFIC EXONUCLEASE RECJ"/>
    <property type="match status" value="1"/>
</dbReference>
<evidence type="ECO:0000259" key="6">
    <source>
        <dbReference type="Pfam" id="PF01368"/>
    </source>
</evidence>
<evidence type="ECO:0000256" key="5">
    <source>
        <dbReference type="ARBA" id="ARBA00022839"/>
    </source>
</evidence>
<dbReference type="InterPro" id="IPR001667">
    <property type="entry name" value="DDH_dom"/>
</dbReference>
<dbReference type="GO" id="GO:0008409">
    <property type="term" value="F:5'-3' exonuclease activity"/>
    <property type="evidence" value="ECO:0007669"/>
    <property type="project" value="InterPro"/>
</dbReference>
<dbReference type="GO" id="GO:0006310">
    <property type="term" value="P:DNA recombination"/>
    <property type="evidence" value="ECO:0007669"/>
    <property type="project" value="InterPro"/>
</dbReference>
<evidence type="ECO:0000313" key="10">
    <source>
        <dbReference type="EMBL" id="SMC33618.1"/>
    </source>
</evidence>
<feature type="domain" description="Single-stranded-DNA-specific exonuclease RecJ C-terminal" evidence="8">
    <location>
        <begin position="570"/>
        <end position="769"/>
    </location>
</feature>
<keyword evidence="5 10" id="KW-0269">Exonuclease</keyword>
<dbReference type="Proteomes" id="UP000243884">
    <property type="component" value="Unassembled WGS sequence"/>
</dbReference>
<dbReference type="InterPro" id="IPR041122">
    <property type="entry name" value="RecJ_OB"/>
</dbReference>
<proteinExistence type="inferred from homology"/>
<reference evidence="11" key="1">
    <citation type="submission" date="2017-04" db="EMBL/GenBank/DDBJ databases">
        <authorList>
            <person name="Varghese N."/>
            <person name="Submissions S."/>
        </authorList>
    </citation>
    <scope>NUCLEOTIDE SEQUENCE [LARGE SCALE GENOMIC DNA]</scope>
    <source>
        <strain evidence="11">DSM 21500</strain>
    </source>
</reference>
<dbReference type="RefSeq" id="WP_084098278.1">
    <property type="nucleotide sequence ID" value="NZ_FWXK01000002.1"/>
</dbReference>
<name>A0A1W1YCY3_9LACT</name>
<dbReference type="Gene3D" id="3.10.310.30">
    <property type="match status" value="1"/>
</dbReference>
<evidence type="ECO:0000256" key="1">
    <source>
        <dbReference type="ARBA" id="ARBA00005915"/>
    </source>
</evidence>
<evidence type="ECO:0000313" key="11">
    <source>
        <dbReference type="Proteomes" id="UP000243884"/>
    </source>
</evidence>
<keyword evidence="3" id="KW-0540">Nuclease</keyword>
<dbReference type="InterPro" id="IPR051673">
    <property type="entry name" value="SSDNA_exonuclease_RecJ"/>
</dbReference>
<dbReference type="Pfam" id="PF01368">
    <property type="entry name" value="DHH"/>
    <property type="match status" value="1"/>
</dbReference>
<sequence>MFKSTYDWQVTNLTDEDLANISHFADELEQNQLVIKILYLRGYSTLDKLNALFSEQSELNDPFLMHDMKKMINRLQTAVENNEHILVYGDYDADGITSTSIMYEALEMIGAQVTYYVPNRFEDGYGPNLDIYKYFINQGIQLIVTVDNGVAGFEAIEYAMDEGVDVLVTDHHEIQETLPKAYSIVHPRHPEGNYPFGELAGAGVAFKVVQALLGEVPIEFLDLAAIGTVADLVSLTGENRQLVTAGLQQLQHTERLGLQMFFEKEHVDTTSINEETIGFVIAPRLNALGRMGDPTPGVKLLTSFDSDEIMNYLELIEETNNLRKAEVERISNDVDQKLQSLQDIPPIIVLSDSNWHQGVLGIVASRVVEKYHRPTILLAKLEAESVYKGSARSITGIDMFALLTDVKQYAKAFGGHEMAAGMTITEDQYSQWADHLLNAMSSYESIINAKEPLEVTTEINLDQVSLTQIKALKTLQPFGTDWAKPRFLLKNIDIQSARRLGKDKQTLKLMLTNNQEDSVAAIGFKKGEWMDQLSTDAPIDLVVELSINHWNGVDTPQVIIQDILQVAPALYDLRQSTSRQRIFSIENALYVCDNPQYLEAYTREIPSSSEWRLTSDAELESVAATKENLVIFDCILAIDKIKQVIKNSAVANIYLFAYTAHSAYLSGMPTREDFAKLFKYLNSHPDIPLKGQEAKLAKFLNLPPYRFQKMMQTFVELGIVKWENNHCLIQPISEKKDLLASDTMKKFHSQITAERFLLYNDSEEIKEYFFQEEKS</sequence>
<dbReference type="SUPFAM" id="SSF64182">
    <property type="entry name" value="DHH phosphoesterases"/>
    <property type="match status" value="1"/>
</dbReference>
<dbReference type="EMBL" id="FWXK01000002">
    <property type="protein sequence ID" value="SMC33618.1"/>
    <property type="molecule type" value="Genomic_DNA"/>
</dbReference>